<dbReference type="PANTHER" id="PTHR33938">
    <property type="entry name" value="FERULOYL ESTERASE B-RELATED"/>
    <property type="match status" value="1"/>
</dbReference>
<reference evidence="9 10" key="1">
    <citation type="submission" date="2023-10" db="EMBL/GenBank/DDBJ databases">
        <title>Noviherbaspirillum sp. CPCC 100848 genome assembly.</title>
        <authorList>
            <person name="Li X.Y."/>
            <person name="Fang X.M."/>
        </authorList>
    </citation>
    <scope>NUCLEOTIDE SEQUENCE [LARGE SCALE GENOMIC DNA]</scope>
    <source>
        <strain evidence="9 10">CPCC 100848</strain>
    </source>
</reference>
<proteinExistence type="inferred from homology"/>
<comment type="caution">
    <text evidence="9">The sequence shown here is derived from an EMBL/GenBank/DDBJ whole genome shotgun (WGS) entry which is preliminary data.</text>
</comment>
<keyword evidence="4 8" id="KW-0732">Signal</keyword>
<keyword evidence="5 9" id="KW-0378">Hydrolase</keyword>
<evidence type="ECO:0000256" key="4">
    <source>
        <dbReference type="ARBA" id="ARBA00022729"/>
    </source>
</evidence>
<accession>A0ABU6JD05</accession>
<feature type="chain" id="PRO_5045805188" evidence="8">
    <location>
        <begin position="25"/>
        <end position="581"/>
    </location>
</feature>
<keyword evidence="7" id="KW-1015">Disulfide bond</keyword>
<keyword evidence="3" id="KW-0479">Metal-binding</keyword>
<evidence type="ECO:0000256" key="5">
    <source>
        <dbReference type="ARBA" id="ARBA00022801"/>
    </source>
</evidence>
<dbReference type="PROSITE" id="PS51257">
    <property type="entry name" value="PROKAR_LIPOPROTEIN"/>
    <property type="match status" value="1"/>
</dbReference>
<dbReference type="PANTHER" id="PTHR33938:SF15">
    <property type="entry name" value="FERULOYL ESTERASE B-RELATED"/>
    <property type="match status" value="1"/>
</dbReference>
<protein>
    <submittedName>
        <fullName evidence="9">Tannase/feruloyl esterase family alpha/beta hydrolase</fullName>
    </submittedName>
</protein>
<evidence type="ECO:0000313" key="9">
    <source>
        <dbReference type="EMBL" id="MEC4721323.1"/>
    </source>
</evidence>
<dbReference type="Gene3D" id="3.40.50.1820">
    <property type="entry name" value="alpha/beta hydrolase"/>
    <property type="match status" value="2"/>
</dbReference>
<sequence>MRIDKGNTLYAPFTAAVMAAGMLAACGGSDDDPVAPPAASAQAPMTCAQLNGMTIAPASIGLPTTGATVTSSQVVPAAGTGATAVGEYCRVQGDINPVDPAAPKIKFQVNLPANWNSKAMMFGGGGYNGTIATGTGNVPAGPTDSPVPLGRGYATFGSDSGHQANAAGSRDGSFGANDEALRNFSGDALKKTRDVAMAIIKSRYAADTVQKTYFAGGSTGGREALLAVQNWPQDFDGAIVLYPAWNAAALDLQFGRITRELAKPGAYPNRAERKLMYDASMEACDGLDGVRDGLISNVNQCNATFNLATATLNGAPLRCPDGTDTGDTCLSDAQIAAFNVINTPLALNYALASGETSYPGFNTWGTDFGIPGTSPLQPTVLTLSLGTEQPANPMPPVTATTSPPYGSTFWDQWVKYFVTRDPNFNSLALDPQNPGPWQARIVELTGIQDANKTDLSPFLNKGGKILMAHGSHDALVSTRATQQYYDRLRNAMGSARVDSFMRYYEIPGYGHAVSSVFNAAWDSLTTLENWVERGVVPPNQTVADTAGVPGRTRPLCDYPSWPKYRGSGDVNLAQSFTCATQ</sequence>
<dbReference type="RefSeq" id="WP_326508026.1">
    <property type="nucleotide sequence ID" value="NZ_JAWIIV010000017.1"/>
</dbReference>
<dbReference type="InterPro" id="IPR011118">
    <property type="entry name" value="Tannase/feruloyl_esterase"/>
</dbReference>
<dbReference type="SUPFAM" id="SSF53474">
    <property type="entry name" value="alpha/beta-Hydrolases"/>
    <property type="match status" value="1"/>
</dbReference>
<gene>
    <name evidence="9" type="ORF">RY831_19335</name>
</gene>
<name>A0ABU6JD05_9BURK</name>
<evidence type="ECO:0000256" key="3">
    <source>
        <dbReference type="ARBA" id="ARBA00022723"/>
    </source>
</evidence>
<evidence type="ECO:0000256" key="1">
    <source>
        <dbReference type="ARBA" id="ARBA00006249"/>
    </source>
</evidence>
<organism evidence="9 10">
    <name type="scientific">Noviherbaspirillum album</name>
    <dbReference type="NCBI Taxonomy" id="3080276"/>
    <lineage>
        <taxon>Bacteria</taxon>
        <taxon>Pseudomonadati</taxon>
        <taxon>Pseudomonadota</taxon>
        <taxon>Betaproteobacteria</taxon>
        <taxon>Burkholderiales</taxon>
        <taxon>Oxalobacteraceae</taxon>
        <taxon>Noviherbaspirillum</taxon>
    </lineage>
</organism>
<evidence type="ECO:0000256" key="2">
    <source>
        <dbReference type="ARBA" id="ARBA00022487"/>
    </source>
</evidence>
<comment type="similarity">
    <text evidence="1">Belongs to the tannase family.</text>
</comment>
<evidence type="ECO:0000256" key="8">
    <source>
        <dbReference type="SAM" id="SignalP"/>
    </source>
</evidence>
<keyword evidence="10" id="KW-1185">Reference proteome</keyword>
<evidence type="ECO:0000256" key="7">
    <source>
        <dbReference type="ARBA" id="ARBA00023157"/>
    </source>
</evidence>
<dbReference type="InterPro" id="IPR029058">
    <property type="entry name" value="AB_hydrolase_fold"/>
</dbReference>
<feature type="signal peptide" evidence="8">
    <location>
        <begin position="1"/>
        <end position="24"/>
    </location>
</feature>
<evidence type="ECO:0000313" key="10">
    <source>
        <dbReference type="Proteomes" id="UP001352263"/>
    </source>
</evidence>
<dbReference type="Proteomes" id="UP001352263">
    <property type="component" value="Unassembled WGS sequence"/>
</dbReference>
<keyword evidence="2" id="KW-0719">Serine esterase</keyword>
<keyword evidence="6" id="KW-0106">Calcium</keyword>
<dbReference type="EMBL" id="JAWIIV010000017">
    <property type="protein sequence ID" value="MEC4721323.1"/>
    <property type="molecule type" value="Genomic_DNA"/>
</dbReference>
<evidence type="ECO:0000256" key="6">
    <source>
        <dbReference type="ARBA" id="ARBA00022837"/>
    </source>
</evidence>
<dbReference type="Pfam" id="PF07519">
    <property type="entry name" value="Tannase"/>
    <property type="match status" value="1"/>
</dbReference>
<dbReference type="GO" id="GO:0016787">
    <property type="term" value="F:hydrolase activity"/>
    <property type="evidence" value="ECO:0007669"/>
    <property type="project" value="UniProtKB-KW"/>
</dbReference>